<sequence length="92" mass="10244">MKRESLQEIHSDTCIVRCGLEKEISHPVVAVTGQDVELLVLLIALAPPESDIHFMKSGERKVEAKLFSTESSKKNFLFPKPFSFSMHSVAAT</sequence>
<dbReference type="AlphaFoldDB" id="A0A4Y2TJS7"/>
<organism evidence="1 2">
    <name type="scientific">Araneus ventricosus</name>
    <name type="common">Orbweaver spider</name>
    <name type="synonym">Epeira ventricosa</name>
    <dbReference type="NCBI Taxonomy" id="182803"/>
    <lineage>
        <taxon>Eukaryota</taxon>
        <taxon>Metazoa</taxon>
        <taxon>Ecdysozoa</taxon>
        <taxon>Arthropoda</taxon>
        <taxon>Chelicerata</taxon>
        <taxon>Arachnida</taxon>
        <taxon>Araneae</taxon>
        <taxon>Araneomorphae</taxon>
        <taxon>Entelegynae</taxon>
        <taxon>Araneoidea</taxon>
        <taxon>Araneidae</taxon>
        <taxon>Araneus</taxon>
    </lineage>
</organism>
<protein>
    <submittedName>
        <fullName evidence="1">Uncharacterized protein</fullName>
    </submittedName>
</protein>
<gene>
    <name evidence="1" type="ORF">AVEN_194702_1</name>
</gene>
<evidence type="ECO:0000313" key="1">
    <source>
        <dbReference type="EMBL" id="GBN99696.1"/>
    </source>
</evidence>
<comment type="caution">
    <text evidence="1">The sequence shown here is derived from an EMBL/GenBank/DDBJ whole genome shotgun (WGS) entry which is preliminary data.</text>
</comment>
<dbReference type="Proteomes" id="UP000499080">
    <property type="component" value="Unassembled WGS sequence"/>
</dbReference>
<keyword evidence="2" id="KW-1185">Reference proteome</keyword>
<reference evidence="1 2" key="1">
    <citation type="journal article" date="2019" name="Sci. Rep.">
        <title>Orb-weaving spider Araneus ventricosus genome elucidates the spidroin gene catalogue.</title>
        <authorList>
            <person name="Kono N."/>
            <person name="Nakamura H."/>
            <person name="Ohtoshi R."/>
            <person name="Moran D.A.P."/>
            <person name="Shinohara A."/>
            <person name="Yoshida Y."/>
            <person name="Fujiwara M."/>
            <person name="Mori M."/>
            <person name="Tomita M."/>
            <person name="Arakawa K."/>
        </authorList>
    </citation>
    <scope>NUCLEOTIDE SEQUENCE [LARGE SCALE GENOMIC DNA]</scope>
</reference>
<evidence type="ECO:0000313" key="2">
    <source>
        <dbReference type="Proteomes" id="UP000499080"/>
    </source>
</evidence>
<accession>A0A4Y2TJS7</accession>
<name>A0A4Y2TJS7_ARAVE</name>
<proteinExistence type="predicted"/>
<dbReference type="EMBL" id="BGPR01028505">
    <property type="protein sequence ID" value="GBN99696.1"/>
    <property type="molecule type" value="Genomic_DNA"/>
</dbReference>